<dbReference type="Proteomes" id="UP000663845">
    <property type="component" value="Unassembled WGS sequence"/>
</dbReference>
<feature type="compositionally biased region" description="Low complexity" evidence="1">
    <location>
        <begin position="128"/>
        <end position="141"/>
    </location>
</feature>
<comment type="caution">
    <text evidence="2">The sequence shown here is derived from an EMBL/GenBank/DDBJ whole genome shotgun (WGS) entry which is preliminary data.</text>
</comment>
<sequence length="344" mass="40382">MGLFRKLKKFSSAHISPLSSNGKHHIGDEDSSFNLDYGPLPRSFFDAVNGAREQHGYEALPVLPPRKPKHRRDKNFMNQNVRPEFGGFNQNRRASNEQGFDRSVRRDSFEQFQHPLPGTPIKYRRRPISPQLLQPSASSPAFVGQHPVPASPDMLRLHQQQAQQAKRASNEQGFDRSVRRDSFEQFQHPLPGTPIKYRRRPISPQLLQPSASSPAFVGQHPVPASPDMLRLHQQQAQQAKRQARHFIRQQQQQQQLQQQHIQQQQLLQQQQQQHIQQQQLLQQQQQQQQHIPQHHPQFDRMVQPQAQFYPQFQPPLYPSMYPNVNMPNWFMMPQPQQQRMYPFF</sequence>
<feature type="compositionally biased region" description="Polar residues" evidence="1">
    <location>
        <begin position="88"/>
        <end position="98"/>
    </location>
</feature>
<organism evidence="2 3">
    <name type="scientific">Adineta steineri</name>
    <dbReference type="NCBI Taxonomy" id="433720"/>
    <lineage>
        <taxon>Eukaryota</taxon>
        <taxon>Metazoa</taxon>
        <taxon>Spiralia</taxon>
        <taxon>Gnathifera</taxon>
        <taxon>Rotifera</taxon>
        <taxon>Eurotatoria</taxon>
        <taxon>Bdelloidea</taxon>
        <taxon>Adinetida</taxon>
        <taxon>Adinetidae</taxon>
        <taxon>Adineta</taxon>
    </lineage>
</organism>
<evidence type="ECO:0000313" key="2">
    <source>
        <dbReference type="EMBL" id="CAF1343767.1"/>
    </source>
</evidence>
<dbReference type="EMBL" id="CAJNOG010000721">
    <property type="protein sequence ID" value="CAF1343767.1"/>
    <property type="molecule type" value="Genomic_DNA"/>
</dbReference>
<evidence type="ECO:0000256" key="1">
    <source>
        <dbReference type="SAM" id="MobiDB-lite"/>
    </source>
</evidence>
<dbReference type="AlphaFoldDB" id="A0A815GRP4"/>
<name>A0A815GRP4_9BILA</name>
<feature type="compositionally biased region" description="Basic and acidic residues" evidence="1">
    <location>
        <begin position="99"/>
        <end position="109"/>
    </location>
</feature>
<evidence type="ECO:0000313" key="3">
    <source>
        <dbReference type="Proteomes" id="UP000663845"/>
    </source>
</evidence>
<gene>
    <name evidence="2" type="ORF">JYZ213_LOCUS34645</name>
</gene>
<reference evidence="2" key="1">
    <citation type="submission" date="2021-02" db="EMBL/GenBank/DDBJ databases">
        <authorList>
            <person name="Nowell W R."/>
        </authorList>
    </citation>
    <scope>NUCLEOTIDE SEQUENCE</scope>
</reference>
<feature type="compositionally biased region" description="Basic and acidic residues" evidence="1">
    <location>
        <begin position="173"/>
        <end position="183"/>
    </location>
</feature>
<accession>A0A815GRP4</accession>
<feature type="compositionally biased region" description="Low complexity" evidence="1">
    <location>
        <begin position="202"/>
        <end position="215"/>
    </location>
</feature>
<proteinExistence type="predicted"/>
<protein>
    <submittedName>
        <fullName evidence="2">Uncharacterized protein</fullName>
    </submittedName>
</protein>
<feature type="region of interest" description="Disordered" evidence="1">
    <location>
        <begin position="79"/>
        <end position="242"/>
    </location>
</feature>
<feature type="compositionally biased region" description="Polar residues" evidence="1">
    <location>
        <begin position="158"/>
        <end position="172"/>
    </location>
</feature>